<feature type="compositionally biased region" description="Low complexity" evidence="1">
    <location>
        <begin position="231"/>
        <end position="241"/>
    </location>
</feature>
<dbReference type="EMBL" id="JAEMWZ010000467">
    <property type="protein sequence ID" value="KAG7115925.1"/>
    <property type="molecule type" value="Genomic_DNA"/>
</dbReference>
<keyword evidence="2" id="KW-0812">Transmembrane</keyword>
<dbReference type="Proteomes" id="UP000044602">
    <property type="component" value="Unassembled WGS sequence"/>
</dbReference>
<evidence type="ECO:0000313" key="5">
    <source>
        <dbReference type="EMBL" id="KAG7115925.1"/>
    </source>
</evidence>
<evidence type="ECO:0000313" key="4">
    <source>
        <dbReference type="EMBL" id="CRK25916.1"/>
    </source>
</evidence>
<accession>A0A0G4L0N5</accession>
<dbReference type="EMBL" id="CVQI01018779">
    <property type="protein sequence ID" value="CRK25916.1"/>
    <property type="molecule type" value="Genomic_DNA"/>
</dbReference>
<keyword evidence="2" id="KW-1133">Transmembrane helix</keyword>
<proteinExistence type="predicted"/>
<gene>
    <name evidence="3" type="ORF">BN1708_002783</name>
    <name evidence="4" type="ORF">BN1723_013750</name>
    <name evidence="5" type="ORF">HYQ45_016169</name>
</gene>
<dbReference type="Proteomes" id="UP000045706">
    <property type="component" value="Unassembled WGS sequence"/>
</dbReference>
<keyword evidence="6" id="KW-1185">Reference proteome</keyword>
<evidence type="ECO:0000313" key="7">
    <source>
        <dbReference type="Proteomes" id="UP000045706"/>
    </source>
</evidence>
<reference evidence="6 7" key="1">
    <citation type="submission" date="2015-05" db="EMBL/GenBank/DDBJ databases">
        <authorList>
            <person name="Fogelqvist Johan"/>
        </authorList>
    </citation>
    <scope>NUCLEOTIDE SEQUENCE [LARGE SCALE GENOMIC DNA]</scope>
    <source>
        <strain evidence="3">VL1</strain>
        <strain evidence="4">VL2</strain>
    </source>
</reference>
<protein>
    <submittedName>
        <fullName evidence="3">Uncharacterized protein</fullName>
    </submittedName>
</protein>
<feature type="region of interest" description="Disordered" evidence="1">
    <location>
        <begin position="216"/>
        <end position="257"/>
    </location>
</feature>
<dbReference type="AlphaFoldDB" id="A0A0G4L0N5"/>
<evidence type="ECO:0000313" key="3">
    <source>
        <dbReference type="EMBL" id="CRK15569.1"/>
    </source>
</evidence>
<organism evidence="3 6">
    <name type="scientific">Verticillium longisporum</name>
    <name type="common">Verticillium dahliae var. longisporum</name>
    <dbReference type="NCBI Taxonomy" id="100787"/>
    <lineage>
        <taxon>Eukaryota</taxon>
        <taxon>Fungi</taxon>
        <taxon>Dikarya</taxon>
        <taxon>Ascomycota</taxon>
        <taxon>Pezizomycotina</taxon>
        <taxon>Sordariomycetes</taxon>
        <taxon>Hypocreomycetidae</taxon>
        <taxon>Glomerellales</taxon>
        <taxon>Plectosphaerellaceae</taxon>
        <taxon>Verticillium</taxon>
    </lineage>
</organism>
<feature type="transmembrane region" description="Helical" evidence="2">
    <location>
        <begin position="6"/>
        <end position="30"/>
    </location>
</feature>
<keyword evidence="2" id="KW-0472">Membrane</keyword>
<sequence>MPPNDSPLSIAANIAGIVTLVFAVVAAVYVRVSYLRNSDDEYFRVKASLSWYKTESTWLVELIRAVGGDSALRDRPEYQMYSFVMDDLVKLEQRILELVAETEERALAGAKAEDSGWTLIPRSWTFTTTVAMAWLPVRTKALELVRQRDALTARVQFTQMSMISSRIRDLERKTKWKEAKTEESFLRMQADMAEQRAQIHRLEDLVYRMMHRDRVSPREKQSLAEAIQHRPSSPSSASPPSGQRRLPGSIFKRSRSR</sequence>
<name>A0A0G4L0N5_VERLO</name>
<evidence type="ECO:0000256" key="1">
    <source>
        <dbReference type="SAM" id="MobiDB-lite"/>
    </source>
</evidence>
<reference evidence="5" key="2">
    <citation type="journal article" date="2021" name="Mol. Plant Pathol.">
        <title>A 20-kb lineage-specific genomic region tames virulence in pathogenic amphidiploid Verticillium longisporum.</title>
        <authorList>
            <person name="Harting R."/>
            <person name="Starke J."/>
            <person name="Kusch H."/>
            <person name="Poggeler S."/>
            <person name="Maurus I."/>
            <person name="Schluter R."/>
            <person name="Landesfeind M."/>
            <person name="Bulla I."/>
            <person name="Nowrousian M."/>
            <person name="de Jonge R."/>
            <person name="Stahlhut G."/>
            <person name="Hoff K.J."/>
            <person name="Asshauer K.P."/>
            <person name="Thurmer A."/>
            <person name="Stanke M."/>
            <person name="Daniel R."/>
            <person name="Morgenstern B."/>
            <person name="Thomma B.P.H.J."/>
            <person name="Kronstad J.W."/>
            <person name="Braus-Stromeyer S.A."/>
            <person name="Braus G.H."/>
        </authorList>
    </citation>
    <scope>NUCLEOTIDE SEQUENCE</scope>
    <source>
        <strain evidence="5">Vl32</strain>
    </source>
</reference>
<dbReference type="OrthoDB" id="5329749at2759"/>
<evidence type="ECO:0000313" key="6">
    <source>
        <dbReference type="Proteomes" id="UP000044602"/>
    </source>
</evidence>
<evidence type="ECO:0000256" key="2">
    <source>
        <dbReference type="SAM" id="Phobius"/>
    </source>
</evidence>
<dbReference type="Proteomes" id="UP000689129">
    <property type="component" value="Unassembled WGS sequence"/>
</dbReference>
<dbReference type="EMBL" id="CVQH01006668">
    <property type="protein sequence ID" value="CRK15569.1"/>
    <property type="molecule type" value="Genomic_DNA"/>
</dbReference>